<accession>A0A413V3N6</accession>
<sequence>MENEIITNILMNDFLKILSREVDNSDRIYLYYEGSSWYAYEQLRGWLKQVVNECCIQQVISPTYEIVLMRAWISGQFLETELEDFLTVSPEVLVYDTYVEIPLRWQSHVIFDRWKFVELKAKLPCVELERA</sequence>
<gene>
    <name evidence="1" type="ORF">DW888_20880</name>
</gene>
<name>A0A413V3N6_9BACE</name>
<dbReference type="Proteomes" id="UP000284379">
    <property type="component" value="Unassembled WGS sequence"/>
</dbReference>
<dbReference type="AlphaFoldDB" id="A0A413V3N6"/>
<evidence type="ECO:0000313" key="2">
    <source>
        <dbReference type="Proteomes" id="UP000284379"/>
    </source>
</evidence>
<proteinExistence type="predicted"/>
<protein>
    <submittedName>
        <fullName evidence="1">Uncharacterized protein</fullName>
    </submittedName>
</protein>
<evidence type="ECO:0000313" key="1">
    <source>
        <dbReference type="EMBL" id="RHB28190.1"/>
    </source>
</evidence>
<organism evidence="1 2">
    <name type="scientific">Bacteroides nordii</name>
    <dbReference type="NCBI Taxonomy" id="291645"/>
    <lineage>
        <taxon>Bacteria</taxon>
        <taxon>Pseudomonadati</taxon>
        <taxon>Bacteroidota</taxon>
        <taxon>Bacteroidia</taxon>
        <taxon>Bacteroidales</taxon>
        <taxon>Bacteroidaceae</taxon>
        <taxon>Bacteroides</taxon>
    </lineage>
</organism>
<reference evidence="1 2" key="1">
    <citation type="submission" date="2018-08" db="EMBL/GenBank/DDBJ databases">
        <title>A genome reference for cultivated species of the human gut microbiota.</title>
        <authorList>
            <person name="Zou Y."/>
            <person name="Xue W."/>
            <person name="Luo G."/>
        </authorList>
    </citation>
    <scope>NUCLEOTIDE SEQUENCE [LARGE SCALE GENOMIC DNA]</scope>
    <source>
        <strain evidence="1 2">AM40-30BH</strain>
    </source>
</reference>
<dbReference type="EMBL" id="QSGO01000045">
    <property type="protein sequence ID" value="RHB28190.1"/>
    <property type="molecule type" value="Genomic_DNA"/>
</dbReference>
<comment type="caution">
    <text evidence="1">The sequence shown here is derived from an EMBL/GenBank/DDBJ whole genome shotgun (WGS) entry which is preliminary data.</text>
</comment>